<evidence type="ECO:0000313" key="2">
    <source>
        <dbReference type="EMBL" id="AAH02189.1"/>
    </source>
</evidence>
<dbReference type="EMBL" id="BC002189">
    <property type="protein sequence ID" value="AAH02189.1"/>
    <property type="molecule type" value="mRNA"/>
</dbReference>
<organism evidence="2">
    <name type="scientific">Mus musculus</name>
    <name type="common">Mouse</name>
    <dbReference type="NCBI Taxonomy" id="10090"/>
    <lineage>
        <taxon>Eukaryota</taxon>
        <taxon>Metazoa</taxon>
        <taxon>Chordata</taxon>
        <taxon>Craniata</taxon>
        <taxon>Vertebrata</taxon>
        <taxon>Euteleostomi</taxon>
        <taxon>Mammalia</taxon>
        <taxon>Eutheria</taxon>
        <taxon>Euarchontoglires</taxon>
        <taxon>Glires</taxon>
        <taxon>Rodentia</taxon>
        <taxon>Myomorpha</taxon>
        <taxon>Muroidea</taxon>
        <taxon>Muridae</taxon>
        <taxon>Murinae</taxon>
        <taxon>Mus</taxon>
        <taxon>Mus</taxon>
    </lineage>
</organism>
<dbReference type="AlphaFoldDB" id="Q99LW8"/>
<accession>Q99LW8</accession>
<gene>
    <name evidence="2" type="primary">BC002189</name>
</gene>
<protein>
    <submittedName>
        <fullName evidence="2">cDNA sequence BC002189</fullName>
    </submittedName>
</protein>
<reference evidence="2" key="1">
    <citation type="journal article" date="2004" name="Genome Res.">
        <title>The status, quality, and expansion of the NIH full-length cDNA project: the Mammalian Gene Collection (MGC).</title>
        <authorList>
            <consortium name="The MGC Project Team"/>
            <person name="Gerhard D.S."/>
            <person name="Wagner L."/>
            <person name="Feingold E.A."/>
            <person name="Shenmen C.M."/>
            <person name="Grouse L.H."/>
            <person name="Schuler G."/>
            <person name="Klein S.L."/>
            <person name="Old S."/>
            <person name="Rasooly R."/>
            <person name="Good P."/>
            <person name="Guyer M."/>
            <person name="Peck A.M."/>
            <person name="Derge J.G."/>
            <person name="Lipman D."/>
            <person name="Collins F.S."/>
            <person name="Jang W."/>
            <person name="Sherry S."/>
            <person name="Feolo M."/>
            <person name="Misquitta L."/>
            <person name="Lee E."/>
            <person name="Rotmistrovsky K."/>
            <person name="Greenhut S.F."/>
            <person name="Schaefer C.F."/>
            <person name="Buetow K."/>
            <person name="Bonner T.I."/>
            <person name="Haussler D."/>
            <person name="Kent J."/>
            <person name="Kiekhaus M."/>
            <person name="Furey T."/>
            <person name="Brent M."/>
            <person name="Prange C."/>
            <person name="Schreiber K."/>
            <person name="Shapiro N."/>
            <person name="Bhat N.K."/>
            <person name="Hopkins R.F."/>
            <person name="Hsie F."/>
            <person name="Driscoll T."/>
            <person name="Soares M.B."/>
            <person name="Casavant T.L."/>
            <person name="Scheetz T.E."/>
            <person name="Brown-stein M.J."/>
            <person name="Usdin T.B."/>
            <person name="Toshiyuki S."/>
            <person name="Carninci P."/>
            <person name="Piao Y."/>
            <person name="Dudekula D.B."/>
            <person name="Ko M.S."/>
            <person name="Kawakami K."/>
            <person name="Suzuki Y."/>
            <person name="Sugano S."/>
            <person name="Gruber C.E."/>
            <person name="Smith M.R."/>
            <person name="Simmons B."/>
            <person name="Moore T."/>
            <person name="Waterman R."/>
            <person name="Johnson S.L."/>
            <person name="Ruan Y."/>
            <person name="Wei C.L."/>
            <person name="Mathavan S."/>
            <person name="Gunaratne P.H."/>
            <person name="Wu J."/>
            <person name="Garcia A.M."/>
            <person name="Hulyk S.W."/>
            <person name="Fuh E."/>
            <person name="Yuan Y."/>
            <person name="Sneed A."/>
            <person name="Kowis C."/>
            <person name="Hodgson A."/>
            <person name="Muzny D.M."/>
            <person name="McPherson J."/>
            <person name="Gibbs R.A."/>
            <person name="Fahey J."/>
            <person name="Helton E."/>
            <person name="Ketteman M."/>
            <person name="Madan A."/>
            <person name="Rodrigues S."/>
            <person name="Sanchez A."/>
            <person name="Whiting M."/>
            <person name="Madari A."/>
            <person name="Young A.C."/>
            <person name="Wetherby K.D."/>
            <person name="Granite S.J."/>
            <person name="Kwong P.N."/>
            <person name="Brinkley C.P."/>
            <person name="Pearson R.L."/>
            <person name="Bouffard G.G."/>
            <person name="Blakesly R.W."/>
            <person name="Green E.D."/>
            <person name="Dickson M.C."/>
            <person name="Rodriguez A.C."/>
            <person name="Grimwood J."/>
            <person name="Schmutz J."/>
            <person name="Myers R.M."/>
            <person name="Butterfield Y.S."/>
            <person name="Griffith M."/>
            <person name="Griffith O.L."/>
            <person name="Krzywinski M.I."/>
            <person name="Liao N."/>
            <person name="Morin R."/>
            <person name="Morrin R."/>
            <person name="Palmquist D."/>
            <person name="Petrescu A.S."/>
            <person name="Skalska U."/>
            <person name="Smailus D.E."/>
            <person name="Stott J.M."/>
            <person name="Schnerch A."/>
            <person name="Schein J.E."/>
            <person name="Jones S.J."/>
            <person name="Holt R.A."/>
            <person name="Baross A."/>
            <person name="Marra M.A."/>
            <person name="Clifton S."/>
            <person name="Makowski K.A."/>
            <person name="Bosak S."/>
            <person name="Malek J."/>
        </authorList>
    </citation>
    <scope>NUCLEOTIDE SEQUENCE [LARGE SCALE MRNA]</scope>
    <source>
        <strain evidence="2">Mix FVB/N</strain>
        <tissue evidence="2">Mammary tumor. WAP-TGF alpha model. 7 months old</tissue>
    </source>
</reference>
<proteinExistence type="evidence at transcript level"/>
<evidence type="ECO:0000256" key="1">
    <source>
        <dbReference type="SAM" id="MobiDB-lite"/>
    </source>
</evidence>
<name>Q99LW8_MOUSE</name>
<feature type="region of interest" description="Disordered" evidence="1">
    <location>
        <begin position="17"/>
        <end position="38"/>
    </location>
</feature>
<sequence length="38" mass="4022">MAELVVSVNSEALAANLSKQTNQQSSISDKQAQVTDIC</sequence>